<reference evidence="2" key="1">
    <citation type="journal article" date="2021" name="Sci. Rep.">
        <title>Diploid genomic architecture of Nitzschia inconspicua, an elite biomass production diatom.</title>
        <authorList>
            <person name="Oliver A."/>
            <person name="Podell S."/>
            <person name="Pinowska A."/>
            <person name="Traller J.C."/>
            <person name="Smith S.R."/>
            <person name="McClure R."/>
            <person name="Beliaev A."/>
            <person name="Bohutskyi P."/>
            <person name="Hill E.A."/>
            <person name="Rabines A."/>
            <person name="Zheng H."/>
            <person name="Allen L.Z."/>
            <person name="Kuo A."/>
            <person name="Grigoriev I.V."/>
            <person name="Allen A.E."/>
            <person name="Hazlebeck D."/>
            <person name="Allen E.E."/>
        </authorList>
    </citation>
    <scope>NUCLEOTIDE SEQUENCE</scope>
    <source>
        <strain evidence="2">Hildebrandi</strain>
    </source>
</reference>
<comment type="caution">
    <text evidence="2">The sequence shown here is derived from an EMBL/GenBank/DDBJ whole genome shotgun (WGS) entry which is preliminary data.</text>
</comment>
<dbReference type="PANTHER" id="PTHR35512:SF1">
    <property type="entry name" value="OS11G0550900 PROTEIN"/>
    <property type="match status" value="1"/>
</dbReference>
<evidence type="ECO:0000256" key="1">
    <source>
        <dbReference type="SAM" id="MobiDB-lite"/>
    </source>
</evidence>
<dbReference type="Proteomes" id="UP000693970">
    <property type="component" value="Unassembled WGS sequence"/>
</dbReference>
<protein>
    <submittedName>
        <fullName evidence="2">Uncharacterized protein</fullName>
    </submittedName>
</protein>
<keyword evidence="3" id="KW-1185">Reference proteome</keyword>
<dbReference type="EMBL" id="JAGRRH010000022">
    <property type="protein sequence ID" value="KAG7345470.1"/>
    <property type="molecule type" value="Genomic_DNA"/>
</dbReference>
<reference evidence="2" key="2">
    <citation type="submission" date="2021-04" db="EMBL/GenBank/DDBJ databases">
        <authorList>
            <person name="Podell S."/>
        </authorList>
    </citation>
    <scope>NUCLEOTIDE SEQUENCE</scope>
    <source>
        <strain evidence="2">Hildebrandi</strain>
    </source>
</reference>
<name>A0A9K3KKR1_9STRA</name>
<dbReference type="OrthoDB" id="45251at2759"/>
<accession>A0A9K3KKR1</accession>
<dbReference type="AlphaFoldDB" id="A0A9K3KKR1"/>
<organism evidence="2 3">
    <name type="scientific">Nitzschia inconspicua</name>
    <dbReference type="NCBI Taxonomy" id="303405"/>
    <lineage>
        <taxon>Eukaryota</taxon>
        <taxon>Sar</taxon>
        <taxon>Stramenopiles</taxon>
        <taxon>Ochrophyta</taxon>
        <taxon>Bacillariophyta</taxon>
        <taxon>Bacillariophyceae</taxon>
        <taxon>Bacillariophycidae</taxon>
        <taxon>Bacillariales</taxon>
        <taxon>Bacillariaceae</taxon>
        <taxon>Nitzschia</taxon>
    </lineage>
</organism>
<sequence length="282" mass="30553">MFDISWGEIFVVSAVGMAFTGRRDLPAACRFVGSQIGRVVGLLQGARARADQFAHQNELKQLQNEFRSGLRELDQVKMELAVAASSRGMIGRGLGVTTGSANRVAGGAIPLGNLTKPTGEAATTSTVTSTPVYSTGSLSTSSPGSSGLSPNVLTSILPQSRRRNNSNLDLFDFEVSHSESSNDSVEGSPSGVTNMECAVIQEEWEKQGIGFRAVAEQGQWNHTSNSTSWDTNKATGSELLEYLERQCLIFDQYDRAIAKEDRALRERMIQKNEVKEKGVDKD</sequence>
<evidence type="ECO:0000313" key="3">
    <source>
        <dbReference type="Proteomes" id="UP000693970"/>
    </source>
</evidence>
<gene>
    <name evidence="2" type="ORF">IV203_033001</name>
</gene>
<evidence type="ECO:0000313" key="2">
    <source>
        <dbReference type="EMBL" id="KAG7345470.1"/>
    </source>
</evidence>
<proteinExistence type="predicted"/>
<feature type="compositionally biased region" description="Low complexity" evidence="1">
    <location>
        <begin position="117"/>
        <end position="150"/>
    </location>
</feature>
<feature type="region of interest" description="Disordered" evidence="1">
    <location>
        <begin position="116"/>
        <end position="151"/>
    </location>
</feature>
<dbReference type="PANTHER" id="PTHR35512">
    <property type="entry name" value="OS11G0550900 PROTEIN"/>
    <property type="match status" value="1"/>
</dbReference>